<name>A0A1X6P5W0_PORUM</name>
<dbReference type="OrthoDB" id="1937378at2759"/>
<dbReference type="Pfam" id="PF02485">
    <property type="entry name" value="Branch"/>
    <property type="match status" value="1"/>
</dbReference>
<organism evidence="7 8">
    <name type="scientific">Porphyra umbilicalis</name>
    <name type="common">Purple laver</name>
    <name type="synonym">Red alga</name>
    <dbReference type="NCBI Taxonomy" id="2786"/>
    <lineage>
        <taxon>Eukaryota</taxon>
        <taxon>Rhodophyta</taxon>
        <taxon>Bangiophyceae</taxon>
        <taxon>Bangiales</taxon>
        <taxon>Bangiaceae</taxon>
        <taxon>Porphyra</taxon>
    </lineage>
</organism>
<feature type="region of interest" description="Disordered" evidence="6">
    <location>
        <begin position="453"/>
        <end position="482"/>
    </location>
</feature>
<evidence type="ECO:0000256" key="3">
    <source>
        <dbReference type="ARBA" id="ARBA00022679"/>
    </source>
</evidence>
<proteinExistence type="predicted"/>
<dbReference type="PANTHER" id="PTHR45719">
    <property type="entry name" value="GLYCOSYLTRANSFERASE"/>
    <property type="match status" value="1"/>
</dbReference>
<keyword evidence="8" id="KW-1185">Reference proteome</keyword>
<dbReference type="InterPro" id="IPR003406">
    <property type="entry name" value="Glyco_trans_14"/>
</dbReference>
<keyword evidence="4" id="KW-0472">Membrane</keyword>
<evidence type="ECO:0000256" key="6">
    <source>
        <dbReference type="SAM" id="MobiDB-lite"/>
    </source>
</evidence>
<evidence type="ECO:0008006" key="9">
    <source>
        <dbReference type="Google" id="ProtNLM"/>
    </source>
</evidence>
<accession>A0A1X6P5W0</accession>
<evidence type="ECO:0000256" key="5">
    <source>
        <dbReference type="ARBA" id="ARBA00023180"/>
    </source>
</evidence>
<feature type="compositionally biased region" description="Low complexity" evidence="6">
    <location>
        <begin position="82"/>
        <end position="91"/>
    </location>
</feature>
<evidence type="ECO:0000256" key="4">
    <source>
        <dbReference type="ARBA" id="ARBA00023136"/>
    </source>
</evidence>
<dbReference type="AlphaFoldDB" id="A0A1X6P5W0"/>
<protein>
    <recommendedName>
        <fullName evidence="9">Protein xylosyltransferase</fullName>
    </recommendedName>
</protein>
<evidence type="ECO:0000313" key="8">
    <source>
        <dbReference type="Proteomes" id="UP000218209"/>
    </source>
</evidence>
<dbReference type="EMBL" id="KV918875">
    <property type="protein sequence ID" value="OSX76217.1"/>
    <property type="molecule type" value="Genomic_DNA"/>
</dbReference>
<keyword evidence="5" id="KW-0325">Glycoprotein</keyword>
<evidence type="ECO:0000313" key="7">
    <source>
        <dbReference type="EMBL" id="OSX76217.1"/>
    </source>
</evidence>
<dbReference type="InterPro" id="IPR044610">
    <property type="entry name" value="GLCAT14A/B/C"/>
</dbReference>
<gene>
    <name evidence="7" type="ORF">BU14_0202s0004</name>
</gene>
<dbReference type="Proteomes" id="UP000218209">
    <property type="component" value="Unassembled WGS sequence"/>
</dbReference>
<feature type="region of interest" description="Disordered" evidence="6">
    <location>
        <begin position="62"/>
        <end position="98"/>
    </location>
</feature>
<dbReference type="GO" id="GO:0015020">
    <property type="term" value="F:glucuronosyltransferase activity"/>
    <property type="evidence" value="ECO:0007669"/>
    <property type="project" value="InterPro"/>
</dbReference>
<comment type="subcellular location">
    <subcellularLocation>
        <location evidence="1">Membrane</location>
        <topology evidence="1">Single-pass type II membrane protein</topology>
    </subcellularLocation>
</comment>
<evidence type="ECO:0000256" key="1">
    <source>
        <dbReference type="ARBA" id="ARBA00004606"/>
    </source>
</evidence>
<dbReference type="PANTHER" id="PTHR45719:SF3">
    <property type="entry name" value="BETA-GLUCURONOSYLTRANSFERASE GLCAT14A"/>
    <property type="match status" value="1"/>
</dbReference>
<keyword evidence="2" id="KW-0328">Glycosyltransferase</keyword>
<reference evidence="7 8" key="1">
    <citation type="submission" date="2017-03" db="EMBL/GenBank/DDBJ databases">
        <title>WGS assembly of Porphyra umbilicalis.</title>
        <authorList>
            <person name="Brawley S.H."/>
            <person name="Blouin N.A."/>
            <person name="Ficko-Blean E."/>
            <person name="Wheeler G.L."/>
            <person name="Lohr M."/>
            <person name="Goodson H.V."/>
            <person name="Jenkins J.W."/>
            <person name="Blaby-Haas C.E."/>
            <person name="Helliwell K.E."/>
            <person name="Chan C."/>
            <person name="Marriage T."/>
            <person name="Bhattacharya D."/>
            <person name="Klein A.S."/>
            <person name="Badis Y."/>
            <person name="Brodie J."/>
            <person name="Cao Y."/>
            <person name="Collen J."/>
            <person name="Dittami S.M."/>
            <person name="Gachon C.M."/>
            <person name="Green B.R."/>
            <person name="Karpowicz S."/>
            <person name="Kim J.W."/>
            <person name="Kudahl U."/>
            <person name="Lin S."/>
            <person name="Michel G."/>
            <person name="Mittag M."/>
            <person name="Olson B.J."/>
            <person name="Pangilinan J."/>
            <person name="Peng Y."/>
            <person name="Qiu H."/>
            <person name="Shu S."/>
            <person name="Singer J.T."/>
            <person name="Smith A.G."/>
            <person name="Sprecher B.N."/>
            <person name="Wagner V."/>
            <person name="Wang W."/>
            <person name="Wang Z.-Y."/>
            <person name="Yan J."/>
            <person name="Yarish C."/>
            <person name="Zoeuner-Riek S."/>
            <person name="Zhuang Y."/>
            <person name="Zou Y."/>
            <person name="Lindquist E.A."/>
            <person name="Grimwood J."/>
            <person name="Barry K."/>
            <person name="Rokhsar D.S."/>
            <person name="Schmutz J."/>
            <person name="Stiller J.W."/>
            <person name="Grossman A.R."/>
            <person name="Prochnik S.E."/>
        </authorList>
    </citation>
    <scope>NUCLEOTIDE SEQUENCE [LARGE SCALE GENOMIC DNA]</scope>
    <source>
        <strain evidence="7">4086291</strain>
    </source>
</reference>
<dbReference type="GO" id="GO:0016020">
    <property type="term" value="C:membrane"/>
    <property type="evidence" value="ECO:0007669"/>
    <property type="project" value="UniProtKB-SubCell"/>
</dbReference>
<keyword evidence="3" id="KW-0808">Transferase</keyword>
<sequence length="549" mass="58045">MLAKRRPPLVAVLALSVTALLGRTLWVAGPNLIDTFGAVPPVPAAAGGGRSDGSRLSGDVVAVTQRPPGVGPTLPRRRARPAARVWDAAPPASAPQPTLRRLAQSLQEPSPPEVDLAYFVQVSAANVALLPRLMAAIYHPDNAYAVHFDVKVEAAVVADTLDKVGSALAALATEGAPSERQQGNNIKAQRTKVTLPENVLVMDRTPVTYRGITTVLNTLEGMSALLGYTRPAADRLSRAVADAERPPWTYFINLSASDYPLLSATATRRLLGRPDVAARQANFITLHPRTQWATATRNRYRRLVVDSGVGVLGATNTDPHLPAVATAVHPTSVVHPLWAKGGARPSTADAAPPALLAKGGAWMIITRPFVTYATSSSDARRALVAMANGLSSSEHFFPTLLLQPSWRDSVLPHALRAVCWDPDRTHGAAAGIMQHPNTIDLVVPDERAATRAAISDGKGVRGGASDGDGDDDMPPPSAGPFGARVAGSPYLFARKFSRPDAPLLDWIDAHRLGQGRRGEGSAQAATAEARAGTHVEWLLRQPPQQAVGA</sequence>
<evidence type="ECO:0000256" key="2">
    <source>
        <dbReference type="ARBA" id="ARBA00022676"/>
    </source>
</evidence>